<keyword evidence="1" id="KW-1133">Transmembrane helix</keyword>
<evidence type="ECO:0000313" key="2">
    <source>
        <dbReference type="EMBL" id="NAW14028.1"/>
    </source>
</evidence>
<dbReference type="RefSeq" id="WP_161424022.1">
    <property type="nucleotide sequence ID" value="NZ_JARWMY010000028.1"/>
</dbReference>
<dbReference type="Proteomes" id="UP000448235">
    <property type="component" value="Unassembled WGS sequence"/>
</dbReference>
<reference evidence="2 3" key="1">
    <citation type="submission" date="2019-12" db="EMBL/GenBank/DDBJ databases">
        <title>Draft genome sequencing of Halomonas icarensis D1-1.</title>
        <authorList>
            <person name="Pandiyan K."/>
            <person name="Kushwaha P."/>
            <person name="Gowdham M."/>
            <person name="Chakdar H."/>
            <person name="Singh A."/>
            <person name="Kumar M."/>
            <person name="Saxena A.K."/>
        </authorList>
    </citation>
    <scope>NUCLEOTIDE SEQUENCE [LARGE SCALE GENOMIC DNA]</scope>
    <source>
        <strain evidence="2 3">D1-1</strain>
    </source>
</reference>
<gene>
    <name evidence="2" type="ORF">GRB80_14410</name>
</gene>
<dbReference type="EMBL" id="WUTS01000001">
    <property type="protein sequence ID" value="NAW14028.1"/>
    <property type="molecule type" value="Genomic_DNA"/>
</dbReference>
<keyword evidence="3" id="KW-1185">Reference proteome</keyword>
<dbReference type="InterPro" id="IPR012902">
    <property type="entry name" value="N_methyl_site"/>
</dbReference>
<organism evidence="2 3">
    <name type="scientific">Halomonas icarae</name>
    <dbReference type="NCBI Taxonomy" id="2691040"/>
    <lineage>
        <taxon>Bacteria</taxon>
        <taxon>Pseudomonadati</taxon>
        <taxon>Pseudomonadota</taxon>
        <taxon>Gammaproteobacteria</taxon>
        <taxon>Oceanospirillales</taxon>
        <taxon>Halomonadaceae</taxon>
        <taxon>Halomonas</taxon>
    </lineage>
</organism>
<proteinExistence type="predicted"/>
<dbReference type="AlphaFoldDB" id="A0A7X5ANV5"/>
<accession>A0A7X5ANV5</accession>
<name>A0A7X5ANV5_9GAMM</name>
<keyword evidence="1" id="KW-0812">Transmembrane</keyword>
<dbReference type="NCBIfam" id="TIGR02532">
    <property type="entry name" value="IV_pilin_GFxxxE"/>
    <property type="match status" value="1"/>
</dbReference>
<keyword evidence="1" id="KW-0472">Membrane</keyword>
<evidence type="ECO:0000313" key="3">
    <source>
        <dbReference type="Proteomes" id="UP000448235"/>
    </source>
</evidence>
<evidence type="ECO:0000256" key="1">
    <source>
        <dbReference type="SAM" id="Phobius"/>
    </source>
</evidence>
<comment type="caution">
    <text evidence="2">The sequence shown here is derived from an EMBL/GenBank/DDBJ whole genome shotgun (WGS) entry which is preliminary data.</text>
</comment>
<sequence>MRSSGHSQSGFSLVEMMIAMAIGLIIILGAGQLFLMGLQNFRLVELLGNKQAALTYSAEMIIRDIRRSDNGFIDWDDSTDPHTLSLQFRSVSKADGCNAGEVVGRDYYVSDGEAISPSEGWALMMKQQCGSLIAKPEPLVTGFGPNGQGLKVIETDEENGIYKVTFCLIAEPGDEDCDSDSEGITFHAVNRVAALAK</sequence>
<dbReference type="Pfam" id="PF07963">
    <property type="entry name" value="N_methyl"/>
    <property type="match status" value="1"/>
</dbReference>
<dbReference type="PROSITE" id="PS00409">
    <property type="entry name" value="PROKAR_NTER_METHYL"/>
    <property type="match status" value="1"/>
</dbReference>
<feature type="transmembrane region" description="Helical" evidence="1">
    <location>
        <begin position="12"/>
        <end position="35"/>
    </location>
</feature>
<protein>
    <submittedName>
        <fullName evidence="2">Prepilin-type N-terminal cleavage/methylation domain-containing protein</fullName>
    </submittedName>
</protein>